<dbReference type="EMBL" id="VBAO01000101">
    <property type="protein sequence ID" value="TMI82925.1"/>
    <property type="molecule type" value="Genomic_DNA"/>
</dbReference>
<keyword evidence="3" id="KW-1133">Transmembrane helix</keyword>
<feature type="transmembrane region" description="Helical" evidence="3">
    <location>
        <begin position="27"/>
        <end position="46"/>
    </location>
</feature>
<dbReference type="Pfam" id="PF25954">
    <property type="entry name" value="Beta-barrel_RND_2"/>
    <property type="match status" value="1"/>
</dbReference>
<proteinExistence type="inferred from homology"/>
<comment type="similarity">
    <text evidence="1">Belongs to the membrane fusion protein (MFP) (TC 8.A.1) family.</text>
</comment>
<dbReference type="Gene3D" id="1.10.287.470">
    <property type="entry name" value="Helix hairpin bin"/>
    <property type="match status" value="3"/>
</dbReference>
<evidence type="ECO:0000259" key="4">
    <source>
        <dbReference type="Pfam" id="PF25881"/>
    </source>
</evidence>
<dbReference type="Gene3D" id="2.40.30.170">
    <property type="match status" value="1"/>
</dbReference>
<dbReference type="Pfam" id="PF25881">
    <property type="entry name" value="HH_YBHG"/>
    <property type="match status" value="1"/>
</dbReference>
<dbReference type="InterPro" id="IPR006143">
    <property type="entry name" value="RND_pump_MFP"/>
</dbReference>
<evidence type="ECO:0000313" key="8">
    <source>
        <dbReference type="Proteomes" id="UP000320048"/>
    </source>
</evidence>
<dbReference type="InterPro" id="IPR058637">
    <property type="entry name" value="YknX-like_C"/>
</dbReference>
<dbReference type="SUPFAM" id="SSF111369">
    <property type="entry name" value="HlyD-like secretion proteins"/>
    <property type="match status" value="3"/>
</dbReference>
<keyword evidence="3" id="KW-0812">Transmembrane</keyword>
<evidence type="ECO:0000313" key="7">
    <source>
        <dbReference type="EMBL" id="TMI82925.1"/>
    </source>
</evidence>
<comment type="caution">
    <text evidence="7">The sequence shown here is derived from an EMBL/GenBank/DDBJ whole genome shotgun (WGS) entry which is preliminary data.</text>
</comment>
<dbReference type="Proteomes" id="UP000320048">
    <property type="component" value="Unassembled WGS sequence"/>
</dbReference>
<evidence type="ECO:0000256" key="2">
    <source>
        <dbReference type="SAM" id="Coils"/>
    </source>
</evidence>
<evidence type="ECO:0000256" key="1">
    <source>
        <dbReference type="ARBA" id="ARBA00009477"/>
    </source>
</evidence>
<dbReference type="InterPro" id="IPR058792">
    <property type="entry name" value="Beta-barrel_RND_2"/>
</dbReference>
<dbReference type="GO" id="GO:0015562">
    <property type="term" value="F:efflux transmembrane transporter activity"/>
    <property type="evidence" value="ECO:0007669"/>
    <property type="project" value="TreeGrafter"/>
</dbReference>
<feature type="domain" description="YbhG-like alpha-helical hairpin" evidence="4">
    <location>
        <begin position="132"/>
        <end position="261"/>
    </location>
</feature>
<feature type="domain" description="YknX-like C-terminal permuted SH3-like" evidence="6">
    <location>
        <begin position="382"/>
        <end position="449"/>
    </location>
</feature>
<dbReference type="GO" id="GO:1990281">
    <property type="term" value="C:efflux pump complex"/>
    <property type="evidence" value="ECO:0007669"/>
    <property type="project" value="TreeGrafter"/>
</dbReference>
<evidence type="ECO:0000256" key="3">
    <source>
        <dbReference type="SAM" id="Phobius"/>
    </source>
</evidence>
<keyword evidence="3" id="KW-0472">Membrane</keyword>
<accession>A0A537JHC3</accession>
<dbReference type="InterPro" id="IPR059052">
    <property type="entry name" value="HH_YbhG-like"/>
</dbReference>
<organism evidence="7 8">
    <name type="scientific">Candidatus Segetimicrobium genomatis</name>
    <dbReference type="NCBI Taxonomy" id="2569760"/>
    <lineage>
        <taxon>Bacteria</taxon>
        <taxon>Bacillati</taxon>
        <taxon>Candidatus Sysuimicrobiota</taxon>
        <taxon>Candidatus Sysuimicrobiia</taxon>
        <taxon>Candidatus Sysuimicrobiales</taxon>
        <taxon>Candidatus Segetimicrobiaceae</taxon>
        <taxon>Candidatus Segetimicrobium</taxon>
    </lineage>
</organism>
<dbReference type="AlphaFoldDB" id="A0A537JHC3"/>
<evidence type="ECO:0000259" key="5">
    <source>
        <dbReference type="Pfam" id="PF25954"/>
    </source>
</evidence>
<dbReference type="Gene3D" id="2.40.50.100">
    <property type="match status" value="2"/>
</dbReference>
<evidence type="ECO:0000259" key="6">
    <source>
        <dbReference type="Pfam" id="PF25989"/>
    </source>
</evidence>
<keyword evidence="2" id="KW-0175">Coiled coil</keyword>
<feature type="domain" description="CusB-like beta-barrel" evidence="5">
    <location>
        <begin position="301"/>
        <end position="372"/>
    </location>
</feature>
<protein>
    <submittedName>
        <fullName evidence="7">Efflux RND transporter periplasmic adaptor subunit</fullName>
    </submittedName>
</protein>
<gene>
    <name evidence="7" type="ORF">E6H04_03890</name>
</gene>
<dbReference type="FunFam" id="2.40.30.170:FF:000010">
    <property type="entry name" value="Efflux RND transporter periplasmic adaptor subunit"/>
    <property type="match status" value="1"/>
</dbReference>
<name>A0A537JHC3_9BACT</name>
<sequence>MKSRPVRSGLLNEPPGWRGRGASDMRVRVIVLGLVLTLVVGGTMVVRARGRSAPQPAGSAAAPAPLHAGTQDPVTVAVAAATRADVTARVLASGSVTSIRDSKIGSKLSGRVAAVLVEEGQRVAAGTPLLRLDTGDLAAQEAQAEANVAAARANLARVLAGARREERQQSVNALHSAQASLSLAQANVQRLRSLKDQGAVSQQELDAAETQAQVAQAAYDSARQAWIMMDTGARQEDVQQARAQVAQAEAGLALIQVQLRDSTIYAPFAGTITQRNVEPGEVVSSSGSQSSLFVLSQVDDVYVEFIVPAQHRAELQQRQVAQLMVDGLPGKIFEGRVEEIRPAADVASRTFGVKVRIPNPQGILRPGMFARGAIVVGVRHDVLQIPEQALVTATSGPIVFVARDGRAIRQSVTIGDNHDGLVEVKSGIAAGDQVVVQGQEALTDGQPVTLHTP</sequence>
<feature type="coiled-coil region" evidence="2">
    <location>
        <begin position="191"/>
        <end position="225"/>
    </location>
</feature>
<dbReference type="NCBIfam" id="TIGR01730">
    <property type="entry name" value="RND_mfp"/>
    <property type="match status" value="1"/>
</dbReference>
<dbReference type="PANTHER" id="PTHR30469">
    <property type="entry name" value="MULTIDRUG RESISTANCE PROTEIN MDTA"/>
    <property type="match status" value="1"/>
</dbReference>
<dbReference type="Gene3D" id="2.40.420.20">
    <property type="match status" value="1"/>
</dbReference>
<dbReference type="Pfam" id="PF25989">
    <property type="entry name" value="YknX_C"/>
    <property type="match status" value="1"/>
</dbReference>
<reference evidence="7 8" key="1">
    <citation type="journal article" date="2019" name="Nat. Microbiol.">
        <title>Mediterranean grassland soil C-N compound turnover is dependent on rainfall and depth, and is mediated by genomically divergent microorganisms.</title>
        <authorList>
            <person name="Diamond S."/>
            <person name="Andeer P.F."/>
            <person name="Li Z."/>
            <person name="Crits-Christoph A."/>
            <person name="Burstein D."/>
            <person name="Anantharaman K."/>
            <person name="Lane K.R."/>
            <person name="Thomas B.C."/>
            <person name="Pan C."/>
            <person name="Northen T.R."/>
            <person name="Banfield J.F."/>
        </authorList>
    </citation>
    <scope>NUCLEOTIDE SEQUENCE [LARGE SCALE GENOMIC DNA]</scope>
    <source>
        <strain evidence="7">NP_7</strain>
    </source>
</reference>